<dbReference type="InterPro" id="IPR016177">
    <property type="entry name" value="DNA-bd_dom_sf"/>
</dbReference>
<feature type="domain" description="AP2/ERF" evidence="6">
    <location>
        <begin position="57"/>
        <end position="120"/>
    </location>
</feature>
<proteinExistence type="predicted"/>
<sequence length="147" mass="16786">MQSGSVSSQGKIIKQRKANKLLRTRNTKNGLEVLEKLLQTCNLSEVVVRRGTKCKSHLQGKPRRSNFIGVSKNGEVWQSLIMIDKKKTYIGSYATEEEAALSYDFFAILLKQFSANTNFDYTAIQVKRMVENYKDNEYELIPSSLLQ</sequence>
<reference evidence="7" key="1">
    <citation type="submission" date="2021-01" db="EMBL/GenBank/DDBJ databases">
        <authorList>
            <person name="Corre E."/>
            <person name="Pelletier E."/>
            <person name="Niang G."/>
            <person name="Scheremetjew M."/>
            <person name="Finn R."/>
            <person name="Kale V."/>
            <person name="Holt S."/>
            <person name="Cochrane G."/>
            <person name="Meng A."/>
            <person name="Brown T."/>
            <person name="Cohen L."/>
        </authorList>
    </citation>
    <scope>NUCLEOTIDE SEQUENCE</scope>
    <source>
        <strain evidence="7">FSP1.4</strain>
    </source>
</reference>
<keyword evidence="4" id="KW-0804">Transcription</keyword>
<dbReference type="EMBL" id="HBII01041341">
    <property type="protein sequence ID" value="CAE0358403.1"/>
    <property type="molecule type" value="Transcribed_RNA"/>
</dbReference>
<evidence type="ECO:0000256" key="1">
    <source>
        <dbReference type="ARBA" id="ARBA00004123"/>
    </source>
</evidence>
<dbReference type="AlphaFoldDB" id="A0A7S3JLV4"/>
<comment type="subcellular location">
    <subcellularLocation>
        <location evidence="1">Nucleus</location>
    </subcellularLocation>
</comment>
<keyword evidence="2" id="KW-0805">Transcription regulation</keyword>
<dbReference type="SMART" id="SM00380">
    <property type="entry name" value="AP2"/>
    <property type="match status" value="1"/>
</dbReference>
<protein>
    <recommendedName>
        <fullName evidence="6">AP2/ERF domain-containing protein</fullName>
    </recommendedName>
</protein>
<evidence type="ECO:0000313" key="7">
    <source>
        <dbReference type="EMBL" id="CAE0358403.1"/>
    </source>
</evidence>
<dbReference type="GO" id="GO:0003677">
    <property type="term" value="F:DNA binding"/>
    <property type="evidence" value="ECO:0007669"/>
    <property type="project" value="UniProtKB-KW"/>
</dbReference>
<dbReference type="GO" id="GO:0005634">
    <property type="term" value="C:nucleus"/>
    <property type="evidence" value="ECO:0007669"/>
    <property type="project" value="UniProtKB-SubCell"/>
</dbReference>
<dbReference type="GO" id="GO:0003700">
    <property type="term" value="F:DNA-binding transcription factor activity"/>
    <property type="evidence" value="ECO:0007669"/>
    <property type="project" value="InterPro"/>
</dbReference>
<dbReference type="InterPro" id="IPR001471">
    <property type="entry name" value="AP2/ERF_dom"/>
</dbReference>
<evidence type="ECO:0000256" key="4">
    <source>
        <dbReference type="ARBA" id="ARBA00023163"/>
    </source>
</evidence>
<evidence type="ECO:0000256" key="3">
    <source>
        <dbReference type="ARBA" id="ARBA00023125"/>
    </source>
</evidence>
<evidence type="ECO:0000256" key="2">
    <source>
        <dbReference type="ARBA" id="ARBA00023015"/>
    </source>
</evidence>
<name>A0A7S3JLV4_9SPIT</name>
<organism evidence="7">
    <name type="scientific">Euplotes harpa</name>
    <dbReference type="NCBI Taxonomy" id="151035"/>
    <lineage>
        <taxon>Eukaryota</taxon>
        <taxon>Sar</taxon>
        <taxon>Alveolata</taxon>
        <taxon>Ciliophora</taxon>
        <taxon>Intramacronucleata</taxon>
        <taxon>Spirotrichea</taxon>
        <taxon>Hypotrichia</taxon>
        <taxon>Euplotida</taxon>
        <taxon>Euplotidae</taxon>
        <taxon>Euplotes</taxon>
    </lineage>
</organism>
<evidence type="ECO:0000256" key="5">
    <source>
        <dbReference type="ARBA" id="ARBA00023242"/>
    </source>
</evidence>
<dbReference type="Gene3D" id="3.30.730.10">
    <property type="entry name" value="AP2/ERF domain"/>
    <property type="match status" value="1"/>
</dbReference>
<keyword evidence="3" id="KW-0238">DNA-binding</keyword>
<accession>A0A7S3JLV4</accession>
<keyword evidence="5" id="KW-0539">Nucleus</keyword>
<dbReference type="SUPFAM" id="SSF54171">
    <property type="entry name" value="DNA-binding domain"/>
    <property type="match status" value="1"/>
</dbReference>
<dbReference type="InterPro" id="IPR036955">
    <property type="entry name" value="AP2/ERF_dom_sf"/>
</dbReference>
<evidence type="ECO:0000259" key="6">
    <source>
        <dbReference type="PROSITE" id="PS51032"/>
    </source>
</evidence>
<gene>
    <name evidence="7" type="ORF">EHAR0213_LOCUS17326</name>
</gene>
<dbReference type="PROSITE" id="PS51032">
    <property type="entry name" value="AP2_ERF"/>
    <property type="match status" value="1"/>
</dbReference>